<sequence length="230" mass="25561">MQVLIAEDDVRLARALTQILKDNGYDVDTVHDGRDGLSYAQSGQYDVVILDLMLPHMNGYDVVRELRRAQVSTPVLMLTARGDVRDKIAGLDAGADDYMTKPFAPAELLAHLRALTRRVGTVVFETIEVGDLTLNLEDRSLSCGQHSINLSFKEFELARVLMSGKGRIIEKDTLISKVWGTDSSAMDNNVEAYVSFLRKKMRFLGSTVVIEAVRKVGYRMREGEGSCSTD</sequence>
<dbReference type="SMART" id="SM00862">
    <property type="entry name" value="Trans_reg_C"/>
    <property type="match status" value="1"/>
</dbReference>
<evidence type="ECO:0000256" key="5">
    <source>
        <dbReference type="ARBA" id="ARBA00023163"/>
    </source>
</evidence>
<dbReference type="GO" id="GO:0000976">
    <property type="term" value="F:transcription cis-regulatory region binding"/>
    <property type="evidence" value="ECO:0007669"/>
    <property type="project" value="TreeGrafter"/>
</dbReference>
<dbReference type="KEGG" id="bwa:HLV38_00725"/>
<keyword evidence="2" id="KW-0902">Two-component regulatory system</keyword>
<dbReference type="Pfam" id="PF00072">
    <property type="entry name" value="Response_reg"/>
    <property type="match status" value="1"/>
</dbReference>
<gene>
    <name evidence="6" type="ORF">HLV38_00725</name>
</gene>
<keyword evidence="7" id="KW-1185">Reference proteome</keyword>
<proteinExistence type="predicted"/>
<dbReference type="InterPro" id="IPR036388">
    <property type="entry name" value="WH-like_DNA-bd_sf"/>
</dbReference>
<dbReference type="Gene3D" id="1.10.10.10">
    <property type="entry name" value="Winged helix-like DNA-binding domain superfamily/Winged helix DNA-binding domain"/>
    <property type="match status" value="1"/>
</dbReference>
<dbReference type="PROSITE" id="PS51755">
    <property type="entry name" value="OMPR_PHOB"/>
    <property type="match status" value="1"/>
</dbReference>
<dbReference type="Gene3D" id="3.40.50.2300">
    <property type="match status" value="1"/>
</dbReference>
<dbReference type="SMART" id="SM00448">
    <property type="entry name" value="REC"/>
    <property type="match status" value="1"/>
</dbReference>
<protein>
    <submittedName>
        <fullName evidence="6">Response regulator transcription factor</fullName>
    </submittedName>
</protein>
<dbReference type="Proteomes" id="UP000503297">
    <property type="component" value="Chromosome"/>
</dbReference>
<dbReference type="AlphaFoldDB" id="A0A6M8J5R9"/>
<dbReference type="PANTHER" id="PTHR48111">
    <property type="entry name" value="REGULATOR OF RPOS"/>
    <property type="match status" value="1"/>
</dbReference>
<keyword evidence="3" id="KW-0805">Transcription regulation</keyword>
<keyword evidence="5" id="KW-0804">Transcription</keyword>
<keyword evidence="4" id="KW-0238">DNA-binding</keyword>
<dbReference type="PANTHER" id="PTHR48111:SF1">
    <property type="entry name" value="TWO-COMPONENT RESPONSE REGULATOR ORR33"/>
    <property type="match status" value="1"/>
</dbReference>
<dbReference type="SUPFAM" id="SSF52172">
    <property type="entry name" value="CheY-like"/>
    <property type="match status" value="1"/>
</dbReference>
<dbReference type="CDD" id="cd00383">
    <property type="entry name" value="trans_reg_C"/>
    <property type="match status" value="1"/>
</dbReference>
<organism evidence="6 7">
    <name type="scientific">Berryella wangjianweii</name>
    <dbReference type="NCBI Taxonomy" id="2734634"/>
    <lineage>
        <taxon>Bacteria</taxon>
        <taxon>Bacillati</taxon>
        <taxon>Actinomycetota</taxon>
        <taxon>Coriobacteriia</taxon>
        <taxon>Eggerthellales</taxon>
        <taxon>Eggerthellaceae</taxon>
        <taxon>Berryella</taxon>
    </lineage>
</organism>
<dbReference type="InterPro" id="IPR039420">
    <property type="entry name" value="WalR-like"/>
</dbReference>
<keyword evidence="1" id="KW-0597">Phosphoprotein</keyword>
<evidence type="ECO:0000256" key="4">
    <source>
        <dbReference type="ARBA" id="ARBA00023125"/>
    </source>
</evidence>
<dbReference type="InterPro" id="IPR001789">
    <property type="entry name" value="Sig_transdc_resp-reg_receiver"/>
</dbReference>
<dbReference type="PROSITE" id="PS50110">
    <property type="entry name" value="RESPONSE_REGULATORY"/>
    <property type="match status" value="1"/>
</dbReference>
<evidence type="ECO:0000313" key="7">
    <source>
        <dbReference type="Proteomes" id="UP000503297"/>
    </source>
</evidence>
<accession>A0A6M8J5R9</accession>
<reference evidence="7" key="1">
    <citation type="submission" date="2020-05" db="EMBL/GenBank/DDBJ databases">
        <title>Novel species in genus Nocardioides.</title>
        <authorList>
            <person name="Zhang G."/>
        </authorList>
    </citation>
    <scope>NUCLEOTIDE SEQUENCE [LARGE SCALE GENOMIC DNA]</scope>
    <source>
        <strain evidence="7">zg-1050</strain>
    </source>
</reference>
<dbReference type="GO" id="GO:0032993">
    <property type="term" value="C:protein-DNA complex"/>
    <property type="evidence" value="ECO:0007669"/>
    <property type="project" value="TreeGrafter"/>
</dbReference>
<dbReference type="GO" id="GO:0000156">
    <property type="term" value="F:phosphorelay response regulator activity"/>
    <property type="evidence" value="ECO:0007669"/>
    <property type="project" value="TreeGrafter"/>
</dbReference>
<evidence type="ECO:0000256" key="2">
    <source>
        <dbReference type="ARBA" id="ARBA00023012"/>
    </source>
</evidence>
<evidence type="ECO:0000256" key="1">
    <source>
        <dbReference type="ARBA" id="ARBA00022553"/>
    </source>
</evidence>
<evidence type="ECO:0000313" key="6">
    <source>
        <dbReference type="EMBL" id="QKF06809.1"/>
    </source>
</evidence>
<dbReference type="EMBL" id="CP053716">
    <property type="protein sequence ID" value="QKF06809.1"/>
    <property type="molecule type" value="Genomic_DNA"/>
</dbReference>
<dbReference type="RefSeq" id="WP_172165298.1">
    <property type="nucleotide sequence ID" value="NZ_CP053716.1"/>
</dbReference>
<dbReference type="GO" id="GO:0006355">
    <property type="term" value="P:regulation of DNA-templated transcription"/>
    <property type="evidence" value="ECO:0007669"/>
    <property type="project" value="InterPro"/>
</dbReference>
<dbReference type="GO" id="GO:0005829">
    <property type="term" value="C:cytosol"/>
    <property type="evidence" value="ECO:0007669"/>
    <property type="project" value="TreeGrafter"/>
</dbReference>
<dbReference type="InterPro" id="IPR011006">
    <property type="entry name" value="CheY-like_superfamily"/>
</dbReference>
<dbReference type="Pfam" id="PF00486">
    <property type="entry name" value="Trans_reg_C"/>
    <property type="match status" value="1"/>
</dbReference>
<name>A0A6M8J5R9_9ACTN</name>
<evidence type="ECO:0000256" key="3">
    <source>
        <dbReference type="ARBA" id="ARBA00023015"/>
    </source>
</evidence>
<dbReference type="InterPro" id="IPR001867">
    <property type="entry name" value="OmpR/PhoB-type_DNA-bd"/>
</dbReference>
<dbReference type="FunFam" id="3.40.50.2300:FF:000002">
    <property type="entry name" value="DNA-binding response regulator PhoP"/>
    <property type="match status" value="1"/>
</dbReference>
<dbReference type="Gene3D" id="6.10.250.690">
    <property type="match status" value="1"/>
</dbReference>